<evidence type="ECO:0000313" key="1">
    <source>
        <dbReference type="EMBL" id="ELK08938.1"/>
    </source>
</evidence>
<dbReference type="EMBL" id="KB030861">
    <property type="protein sequence ID" value="ELK08938.1"/>
    <property type="molecule type" value="Genomic_DNA"/>
</dbReference>
<organism evidence="1 2">
    <name type="scientific">Pteropus alecto</name>
    <name type="common">Black flying fox</name>
    <dbReference type="NCBI Taxonomy" id="9402"/>
    <lineage>
        <taxon>Eukaryota</taxon>
        <taxon>Metazoa</taxon>
        <taxon>Chordata</taxon>
        <taxon>Craniata</taxon>
        <taxon>Vertebrata</taxon>
        <taxon>Euteleostomi</taxon>
        <taxon>Mammalia</taxon>
        <taxon>Eutheria</taxon>
        <taxon>Laurasiatheria</taxon>
        <taxon>Chiroptera</taxon>
        <taxon>Yinpterochiroptera</taxon>
        <taxon>Pteropodoidea</taxon>
        <taxon>Pteropodidae</taxon>
        <taxon>Pteropodinae</taxon>
        <taxon>Pteropus</taxon>
    </lineage>
</organism>
<name>L5KEN4_PTEAL</name>
<protein>
    <submittedName>
        <fullName evidence="1">Uncharacterized protein</fullName>
    </submittedName>
</protein>
<gene>
    <name evidence="1" type="ORF">PAL_GLEAN10012212</name>
</gene>
<evidence type="ECO:0000313" key="2">
    <source>
        <dbReference type="Proteomes" id="UP000010552"/>
    </source>
</evidence>
<reference evidence="2" key="1">
    <citation type="journal article" date="2013" name="Science">
        <title>Comparative analysis of bat genomes provides insight into the evolution of flight and immunity.</title>
        <authorList>
            <person name="Zhang G."/>
            <person name="Cowled C."/>
            <person name="Shi Z."/>
            <person name="Huang Z."/>
            <person name="Bishop-Lilly K.A."/>
            <person name="Fang X."/>
            <person name="Wynne J.W."/>
            <person name="Xiong Z."/>
            <person name="Baker M.L."/>
            <person name="Zhao W."/>
            <person name="Tachedjian M."/>
            <person name="Zhu Y."/>
            <person name="Zhou P."/>
            <person name="Jiang X."/>
            <person name="Ng J."/>
            <person name="Yang L."/>
            <person name="Wu L."/>
            <person name="Xiao J."/>
            <person name="Feng Y."/>
            <person name="Chen Y."/>
            <person name="Sun X."/>
            <person name="Zhang Y."/>
            <person name="Marsh G.A."/>
            <person name="Crameri G."/>
            <person name="Broder C.C."/>
            <person name="Frey K.G."/>
            <person name="Wang L.F."/>
            <person name="Wang J."/>
        </authorList>
    </citation>
    <scope>NUCLEOTIDE SEQUENCE [LARGE SCALE GENOMIC DNA]</scope>
</reference>
<dbReference type="Proteomes" id="UP000010552">
    <property type="component" value="Unassembled WGS sequence"/>
</dbReference>
<accession>L5KEN4</accession>
<sequence>MCYRCLEVSSQSLEETRDCVICVTLLVPISRQPSREADTGGPHILQTEKVRPRQKRFLDQHVGRKSPRRATYSELDHTDANMEVQKSTYEPPLQWSSYQMPTPNTSPVI</sequence>
<proteinExistence type="predicted"/>
<dbReference type="AlphaFoldDB" id="L5KEN4"/>
<keyword evidence="2" id="KW-1185">Reference proteome</keyword>
<dbReference type="InParanoid" id="L5KEN4"/>